<proteinExistence type="predicted"/>
<sequence>MKKQNFKTGLNLKKQLVSNLTTDQVLGGVVGSTIGGPTCKESRLSVCPTERTQTQCANCDSWYC</sequence>
<name>A0ABR7Q767_9FLAO</name>
<accession>A0ABR7Q767</accession>
<evidence type="ECO:0000313" key="1">
    <source>
        <dbReference type="EMBL" id="MBC8754394.1"/>
    </source>
</evidence>
<reference evidence="1 2" key="1">
    <citation type="submission" date="2020-07" db="EMBL/GenBank/DDBJ databases">
        <title>Description of Kordia aestuariivivens sp. nov., isolated from a tidal flat.</title>
        <authorList>
            <person name="Park S."/>
            <person name="Yoon J.-H."/>
        </authorList>
    </citation>
    <scope>NUCLEOTIDE SEQUENCE [LARGE SCALE GENOMIC DNA]</scope>
    <source>
        <strain evidence="1 2">YSTF-M3</strain>
    </source>
</reference>
<evidence type="ECO:0008006" key="3">
    <source>
        <dbReference type="Google" id="ProtNLM"/>
    </source>
</evidence>
<keyword evidence="2" id="KW-1185">Reference proteome</keyword>
<gene>
    <name evidence="1" type="ORF">H2O64_06905</name>
</gene>
<evidence type="ECO:0000313" key="2">
    <source>
        <dbReference type="Proteomes" id="UP000619238"/>
    </source>
</evidence>
<dbReference type="RefSeq" id="WP_187561434.1">
    <property type="nucleotide sequence ID" value="NZ_JACGWS010000003.1"/>
</dbReference>
<comment type="caution">
    <text evidence="1">The sequence shown here is derived from an EMBL/GenBank/DDBJ whole genome shotgun (WGS) entry which is preliminary data.</text>
</comment>
<organism evidence="1 2">
    <name type="scientific">Kordia aestuariivivens</name>
    <dbReference type="NCBI Taxonomy" id="2759037"/>
    <lineage>
        <taxon>Bacteria</taxon>
        <taxon>Pseudomonadati</taxon>
        <taxon>Bacteroidota</taxon>
        <taxon>Flavobacteriia</taxon>
        <taxon>Flavobacteriales</taxon>
        <taxon>Flavobacteriaceae</taxon>
        <taxon>Kordia</taxon>
    </lineage>
</organism>
<dbReference type="EMBL" id="JACGWS010000003">
    <property type="protein sequence ID" value="MBC8754394.1"/>
    <property type="molecule type" value="Genomic_DNA"/>
</dbReference>
<protein>
    <recommendedName>
        <fullName evidence="3">Bacteriocin</fullName>
    </recommendedName>
</protein>
<dbReference type="Proteomes" id="UP000619238">
    <property type="component" value="Unassembled WGS sequence"/>
</dbReference>